<protein>
    <submittedName>
        <fullName evidence="1">Haloacid dehalogenase-like protein</fullName>
    </submittedName>
</protein>
<dbReference type="PANTHER" id="PTHR43611">
    <property type="entry name" value="ALPHA-D-GLUCOSE 1-PHOSPHATE PHOSPHATASE"/>
    <property type="match status" value="1"/>
</dbReference>
<organism evidence="1 2">
    <name type="scientific">Actibacterium atlanticum</name>
    <dbReference type="NCBI Taxonomy" id="1461693"/>
    <lineage>
        <taxon>Bacteria</taxon>
        <taxon>Pseudomonadati</taxon>
        <taxon>Pseudomonadota</taxon>
        <taxon>Alphaproteobacteria</taxon>
        <taxon>Rhodobacterales</taxon>
        <taxon>Roseobacteraceae</taxon>
        <taxon>Actibacterium</taxon>
    </lineage>
</organism>
<dbReference type="InterPro" id="IPR023214">
    <property type="entry name" value="HAD_sf"/>
</dbReference>
<evidence type="ECO:0000313" key="1">
    <source>
        <dbReference type="EMBL" id="KCV82246.1"/>
    </source>
</evidence>
<accession>A0A058ZN93</accession>
<dbReference type="CDD" id="cd02603">
    <property type="entry name" value="HAD_sEH-N_like"/>
    <property type="match status" value="1"/>
</dbReference>
<comment type="caution">
    <text evidence="1">The sequence shown here is derived from an EMBL/GenBank/DDBJ whole genome shotgun (WGS) entry which is preliminary data.</text>
</comment>
<sequence>MTIEAVVLDIGNVLLKWNPEPFYEALLGGERKQALFDAVDLYEMNLRVDRGEDFREVIYSTADQHADWADEIRHWHDSWLEFVQGDIALSVQIMEQLQARGIPVFSLTNFGIGTYELARPHYPFLSAFDRDFISGHLRAIKPEPDIYEILERETGVAPDRLLFTDDSASNIAAAKARGWQAHHFEGPEGWLARVQVEGLL</sequence>
<dbReference type="eggNOG" id="COG1011">
    <property type="taxonomic scope" value="Bacteria"/>
</dbReference>
<dbReference type="SUPFAM" id="SSF56784">
    <property type="entry name" value="HAD-like"/>
    <property type="match status" value="1"/>
</dbReference>
<dbReference type="Pfam" id="PF00702">
    <property type="entry name" value="Hydrolase"/>
    <property type="match status" value="1"/>
</dbReference>
<gene>
    <name evidence="1" type="ORF">ATO10_07647</name>
</gene>
<reference evidence="1 2" key="1">
    <citation type="submission" date="2013-04" db="EMBL/GenBank/DDBJ databases">
        <title>Shimia sp. 22II-S11-Z10 Genome Sequencing.</title>
        <authorList>
            <person name="Lai Q."/>
            <person name="Li G."/>
            <person name="Shao Z."/>
        </authorList>
    </citation>
    <scope>NUCLEOTIDE SEQUENCE [LARGE SCALE GENOMIC DNA]</scope>
    <source>
        <strain evidence="2">22II-S11-Z10</strain>
    </source>
</reference>
<dbReference type="Gene3D" id="1.10.150.240">
    <property type="entry name" value="Putative phosphatase, domain 2"/>
    <property type="match status" value="1"/>
</dbReference>
<keyword evidence="2" id="KW-1185">Reference proteome</keyword>
<dbReference type="Gene3D" id="3.40.50.1000">
    <property type="entry name" value="HAD superfamily/HAD-like"/>
    <property type="match status" value="1"/>
</dbReference>
<dbReference type="OrthoDB" id="9807742at2"/>
<dbReference type="EMBL" id="AQQY01000004">
    <property type="protein sequence ID" value="KCV82246.1"/>
    <property type="molecule type" value="Genomic_DNA"/>
</dbReference>
<dbReference type="STRING" id="1461693.ATO10_07647"/>
<dbReference type="Proteomes" id="UP000024836">
    <property type="component" value="Unassembled WGS sequence"/>
</dbReference>
<dbReference type="RefSeq" id="WP_035250087.1">
    <property type="nucleotide sequence ID" value="NZ_AQQY01000004.1"/>
</dbReference>
<dbReference type="InterPro" id="IPR023198">
    <property type="entry name" value="PGP-like_dom2"/>
</dbReference>
<dbReference type="InterPro" id="IPR036412">
    <property type="entry name" value="HAD-like_sf"/>
</dbReference>
<dbReference type="AlphaFoldDB" id="A0A058ZN93"/>
<dbReference type="PANTHER" id="PTHR43611:SF3">
    <property type="entry name" value="FLAVIN MONONUCLEOTIDE HYDROLASE 1, CHLOROPLATIC"/>
    <property type="match status" value="1"/>
</dbReference>
<evidence type="ECO:0000313" key="2">
    <source>
        <dbReference type="Proteomes" id="UP000024836"/>
    </source>
</evidence>
<name>A0A058ZN93_9RHOB</name>
<proteinExistence type="predicted"/>
<dbReference type="NCBIfam" id="TIGR01509">
    <property type="entry name" value="HAD-SF-IA-v3"/>
    <property type="match status" value="1"/>
</dbReference>
<dbReference type="InterPro" id="IPR006439">
    <property type="entry name" value="HAD-SF_hydro_IA"/>
</dbReference>